<gene>
    <name evidence="2" type="ORF">SAMN05444370_101366</name>
</gene>
<dbReference type="RefSeq" id="WP_093247790.1">
    <property type="nucleotide sequence ID" value="NZ_FNQM01000001.1"/>
</dbReference>
<feature type="transmembrane region" description="Helical" evidence="1">
    <location>
        <begin position="39"/>
        <end position="56"/>
    </location>
</feature>
<keyword evidence="3" id="KW-1185">Reference proteome</keyword>
<evidence type="ECO:0000256" key="1">
    <source>
        <dbReference type="SAM" id="Phobius"/>
    </source>
</evidence>
<dbReference type="EMBL" id="FNQM01000001">
    <property type="protein sequence ID" value="SDZ79089.1"/>
    <property type="molecule type" value="Genomic_DNA"/>
</dbReference>
<dbReference type="AlphaFoldDB" id="A0A1H3VWD0"/>
<organism evidence="2 3">
    <name type="scientific">Rubrimonas cliftonensis</name>
    <dbReference type="NCBI Taxonomy" id="89524"/>
    <lineage>
        <taxon>Bacteria</taxon>
        <taxon>Pseudomonadati</taxon>
        <taxon>Pseudomonadota</taxon>
        <taxon>Alphaproteobacteria</taxon>
        <taxon>Rhodobacterales</taxon>
        <taxon>Paracoccaceae</taxon>
        <taxon>Rubrimonas</taxon>
    </lineage>
</organism>
<dbReference type="Proteomes" id="UP000198703">
    <property type="component" value="Unassembled WGS sequence"/>
</dbReference>
<reference evidence="2 3" key="1">
    <citation type="submission" date="2016-10" db="EMBL/GenBank/DDBJ databases">
        <authorList>
            <person name="de Groot N.N."/>
        </authorList>
    </citation>
    <scope>NUCLEOTIDE SEQUENCE [LARGE SCALE GENOMIC DNA]</scope>
    <source>
        <strain evidence="2 3">DSM 15345</strain>
    </source>
</reference>
<feature type="transmembrane region" description="Helical" evidence="1">
    <location>
        <begin position="14"/>
        <end position="33"/>
    </location>
</feature>
<accession>A0A1H3VWD0</accession>
<keyword evidence="1" id="KW-0812">Transmembrane</keyword>
<feature type="transmembrane region" description="Helical" evidence="1">
    <location>
        <begin position="63"/>
        <end position="83"/>
    </location>
</feature>
<dbReference type="STRING" id="89524.SAMN05444370_101366"/>
<keyword evidence="1" id="KW-1133">Transmembrane helix</keyword>
<dbReference type="OrthoDB" id="8479738at2"/>
<keyword evidence="1" id="KW-0472">Membrane</keyword>
<name>A0A1H3VWD0_9RHOB</name>
<evidence type="ECO:0000313" key="3">
    <source>
        <dbReference type="Proteomes" id="UP000198703"/>
    </source>
</evidence>
<evidence type="ECO:0000313" key="2">
    <source>
        <dbReference type="EMBL" id="SDZ79089.1"/>
    </source>
</evidence>
<protein>
    <submittedName>
        <fullName evidence="2">Uncharacterized protein</fullName>
    </submittedName>
</protein>
<proteinExistence type="predicted"/>
<sequence>MTASPNLPRRRRGLLARVIFAVPVIGWMLRDVAEGDDMALLWFALTLIGVAAIVTLTFGLAGLVPLMLCFAAAALAMILFITFG</sequence>